<reference evidence="2 3" key="1">
    <citation type="submission" date="2014-07" db="EMBL/GenBank/DDBJ databases">
        <title>Methanogenic archaea and the global carbon cycle.</title>
        <authorList>
            <person name="Henriksen J.R."/>
            <person name="Luke J."/>
            <person name="Reinhart S."/>
            <person name="Benedict M.N."/>
            <person name="Youngblut N.D."/>
            <person name="Metcalf M.E."/>
            <person name="Whitaker R.J."/>
            <person name="Metcalf W.W."/>
        </authorList>
    </citation>
    <scope>NUCLEOTIDE SEQUENCE [LARGE SCALE GENOMIC DNA]</scope>
    <source>
        <strain evidence="2 3">Z-7289</strain>
    </source>
</reference>
<dbReference type="OrthoDB" id="137002at2157"/>
<dbReference type="AlphaFoldDB" id="A0A0E3WT15"/>
<feature type="region of interest" description="Disordered" evidence="1">
    <location>
        <begin position="63"/>
        <end position="111"/>
    </location>
</feature>
<dbReference type="STRING" id="1434111.MSLAZ_0714"/>
<dbReference type="RefSeq" id="WP_048124764.1">
    <property type="nucleotide sequence ID" value="NZ_CP009515.1"/>
</dbReference>
<gene>
    <name evidence="2" type="ORF">MSLAZ_0714</name>
</gene>
<evidence type="ECO:0000313" key="3">
    <source>
        <dbReference type="Proteomes" id="UP000033072"/>
    </source>
</evidence>
<accession>A0A0E3WT15</accession>
<dbReference type="Proteomes" id="UP000033072">
    <property type="component" value="Chromosome"/>
</dbReference>
<dbReference type="PATRIC" id="fig|1434111.4.peg.896"/>
<feature type="compositionally biased region" description="Basic and acidic residues" evidence="1">
    <location>
        <begin position="158"/>
        <end position="172"/>
    </location>
</feature>
<evidence type="ECO:0000256" key="1">
    <source>
        <dbReference type="SAM" id="MobiDB-lite"/>
    </source>
</evidence>
<feature type="region of interest" description="Disordered" evidence="1">
    <location>
        <begin position="215"/>
        <end position="239"/>
    </location>
</feature>
<dbReference type="KEGG" id="mls:MSLAZ_0714"/>
<keyword evidence="3" id="KW-1185">Reference proteome</keyword>
<protein>
    <submittedName>
        <fullName evidence="2">Uncharacterized protein</fullName>
    </submittedName>
</protein>
<feature type="compositionally biased region" description="Basic and acidic residues" evidence="1">
    <location>
        <begin position="184"/>
        <end position="197"/>
    </location>
</feature>
<organism evidence="2 3">
    <name type="scientific">Methanosarcina lacustris Z-7289</name>
    <dbReference type="NCBI Taxonomy" id="1434111"/>
    <lineage>
        <taxon>Archaea</taxon>
        <taxon>Methanobacteriati</taxon>
        <taxon>Methanobacteriota</taxon>
        <taxon>Stenosarchaea group</taxon>
        <taxon>Methanomicrobia</taxon>
        <taxon>Methanosarcinales</taxon>
        <taxon>Methanosarcinaceae</taxon>
        <taxon>Methanosarcina</taxon>
    </lineage>
</organism>
<proteinExistence type="predicted"/>
<evidence type="ECO:0000313" key="2">
    <source>
        <dbReference type="EMBL" id="AKB73975.1"/>
    </source>
</evidence>
<dbReference type="EMBL" id="CP009515">
    <property type="protein sequence ID" value="AKB73975.1"/>
    <property type="molecule type" value="Genomic_DNA"/>
</dbReference>
<sequence length="255" mass="29683">MTLPEVCPLDKNQTCKGLECHLFCLEWRTREPTCIIGYNTTSKIRSGIDDRKKDTYAEDTFRKLGKQPQPRWKNVSEKGDWTPTRPVEIPHERPSERPVERKEEKPSRAVERDSQKCFFGCREAPIDAKKEKLPEKGPEKKLQGRQASSEAETASLRLEARLKKDPVEEVKENPIIYAKPQPKAPEKPKTQEKVISRDKHTTIFAACNEEEKKNIYPFGREEKPGKATENRDKRKKLDEAMEIDLPDNYEEEFWS</sequence>
<feature type="compositionally biased region" description="Basic and acidic residues" evidence="1">
    <location>
        <begin position="88"/>
        <end position="111"/>
    </location>
</feature>
<name>A0A0E3WT15_9EURY</name>
<dbReference type="GeneID" id="24805414"/>
<feature type="compositionally biased region" description="Basic and acidic residues" evidence="1">
    <location>
        <begin position="128"/>
        <end position="142"/>
    </location>
</feature>
<dbReference type="HOGENOM" id="CLU_1048122_0_0_2"/>
<feature type="region of interest" description="Disordered" evidence="1">
    <location>
        <begin position="128"/>
        <end position="197"/>
    </location>
</feature>